<keyword evidence="2" id="KW-0378">Hydrolase</keyword>
<dbReference type="AlphaFoldDB" id="A0A1D6MR00"/>
<dbReference type="InterPro" id="IPR005162">
    <property type="entry name" value="Retrotrans_gag_dom"/>
</dbReference>
<evidence type="ECO:0000259" key="1">
    <source>
        <dbReference type="Pfam" id="PF03732"/>
    </source>
</evidence>
<keyword evidence="2" id="KW-0269">Exonuclease</keyword>
<reference evidence="2" key="1">
    <citation type="submission" date="2015-12" db="EMBL/GenBank/DDBJ databases">
        <title>Update maize B73 reference genome by single molecule sequencing technologies.</title>
        <authorList>
            <consortium name="Maize Genome Sequencing Project"/>
            <person name="Ware D."/>
        </authorList>
    </citation>
    <scope>NUCLEOTIDE SEQUENCE [LARGE SCALE GENOMIC DNA]</scope>
    <source>
        <tissue evidence="2">Seedling</tissue>
    </source>
</reference>
<organism evidence="2">
    <name type="scientific">Zea mays</name>
    <name type="common">Maize</name>
    <dbReference type="NCBI Taxonomy" id="4577"/>
    <lineage>
        <taxon>Eukaryota</taxon>
        <taxon>Viridiplantae</taxon>
        <taxon>Streptophyta</taxon>
        <taxon>Embryophyta</taxon>
        <taxon>Tracheophyta</taxon>
        <taxon>Spermatophyta</taxon>
        <taxon>Magnoliopsida</taxon>
        <taxon>Liliopsida</taxon>
        <taxon>Poales</taxon>
        <taxon>Poaceae</taxon>
        <taxon>PACMAD clade</taxon>
        <taxon>Panicoideae</taxon>
        <taxon>Andropogonodae</taxon>
        <taxon>Andropogoneae</taxon>
        <taxon>Tripsacinae</taxon>
        <taxon>Zea</taxon>
    </lineage>
</organism>
<dbReference type="GO" id="GO:0004527">
    <property type="term" value="F:exonuclease activity"/>
    <property type="evidence" value="ECO:0007669"/>
    <property type="project" value="UniProtKB-KW"/>
</dbReference>
<proteinExistence type="predicted"/>
<name>A0A1D6MR00_MAIZE</name>
<keyword evidence="2" id="KW-0540">Nuclease</keyword>
<protein>
    <submittedName>
        <fullName evidence="2">Exonuclease domain-containing protein 1</fullName>
    </submittedName>
</protein>
<gene>
    <name evidence="2" type="ORF">ZEAMMB73_Zm00001d040470</name>
</gene>
<feature type="domain" description="Retrotransposon gag" evidence="1">
    <location>
        <begin position="83"/>
        <end position="155"/>
    </location>
</feature>
<dbReference type="EMBL" id="CM007649">
    <property type="protein sequence ID" value="ONM31421.1"/>
    <property type="molecule type" value="Genomic_DNA"/>
</dbReference>
<sequence length="167" mass="19829">MHTLFLRRRYLRYRILNRRNRWCMSLGVTTSMNPRVLMVPIEDNDCLRRNFHSLKAHMLEFWLHNCAAYFTLYQIPEEFKISAASMHLKGRAAHWFQACRESILFVDWNHFSQAVLGEFDLYTHSDKMLELLTLKQTGSAAEFSTQFTTLVYHIKQVRGGVRREVVV</sequence>
<dbReference type="Pfam" id="PF03732">
    <property type="entry name" value="Retrotrans_gag"/>
    <property type="match status" value="1"/>
</dbReference>
<evidence type="ECO:0000313" key="2">
    <source>
        <dbReference type="EMBL" id="ONM31421.1"/>
    </source>
</evidence>
<accession>A0A1D6MR00</accession>